<feature type="region of interest" description="Disordered" evidence="1">
    <location>
        <begin position="50"/>
        <end position="69"/>
    </location>
</feature>
<gene>
    <name evidence="2" type="ORF">DFH94DRAFT_458233</name>
</gene>
<feature type="compositionally biased region" description="Low complexity" evidence="1">
    <location>
        <begin position="52"/>
        <end position="67"/>
    </location>
</feature>
<dbReference type="Proteomes" id="UP000759537">
    <property type="component" value="Unassembled WGS sequence"/>
</dbReference>
<organism evidence="2 3">
    <name type="scientific">Russula ochroleuca</name>
    <dbReference type="NCBI Taxonomy" id="152965"/>
    <lineage>
        <taxon>Eukaryota</taxon>
        <taxon>Fungi</taxon>
        <taxon>Dikarya</taxon>
        <taxon>Basidiomycota</taxon>
        <taxon>Agaricomycotina</taxon>
        <taxon>Agaricomycetes</taxon>
        <taxon>Russulales</taxon>
        <taxon>Russulaceae</taxon>
        <taxon>Russula</taxon>
    </lineage>
</organism>
<evidence type="ECO:0000313" key="3">
    <source>
        <dbReference type="Proteomes" id="UP000759537"/>
    </source>
</evidence>
<comment type="caution">
    <text evidence="2">The sequence shown here is derived from an EMBL/GenBank/DDBJ whole genome shotgun (WGS) entry which is preliminary data.</text>
</comment>
<evidence type="ECO:0000313" key="2">
    <source>
        <dbReference type="EMBL" id="KAF8480048.1"/>
    </source>
</evidence>
<accession>A0A9P5MVV4</accession>
<reference evidence="2" key="2">
    <citation type="journal article" date="2020" name="Nat. Commun.">
        <title>Large-scale genome sequencing of mycorrhizal fungi provides insights into the early evolution of symbiotic traits.</title>
        <authorList>
            <person name="Miyauchi S."/>
            <person name="Kiss E."/>
            <person name="Kuo A."/>
            <person name="Drula E."/>
            <person name="Kohler A."/>
            <person name="Sanchez-Garcia M."/>
            <person name="Morin E."/>
            <person name="Andreopoulos B."/>
            <person name="Barry K.W."/>
            <person name="Bonito G."/>
            <person name="Buee M."/>
            <person name="Carver A."/>
            <person name="Chen C."/>
            <person name="Cichocki N."/>
            <person name="Clum A."/>
            <person name="Culley D."/>
            <person name="Crous P.W."/>
            <person name="Fauchery L."/>
            <person name="Girlanda M."/>
            <person name="Hayes R.D."/>
            <person name="Keri Z."/>
            <person name="LaButti K."/>
            <person name="Lipzen A."/>
            <person name="Lombard V."/>
            <person name="Magnuson J."/>
            <person name="Maillard F."/>
            <person name="Murat C."/>
            <person name="Nolan M."/>
            <person name="Ohm R.A."/>
            <person name="Pangilinan J."/>
            <person name="Pereira M.F."/>
            <person name="Perotto S."/>
            <person name="Peter M."/>
            <person name="Pfister S."/>
            <person name="Riley R."/>
            <person name="Sitrit Y."/>
            <person name="Stielow J.B."/>
            <person name="Szollosi G."/>
            <person name="Zifcakova L."/>
            <person name="Stursova M."/>
            <person name="Spatafora J.W."/>
            <person name="Tedersoo L."/>
            <person name="Vaario L.M."/>
            <person name="Yamada A."/>
            <person name="Yan M."/>
            <person name="Wang P."/>
            <person name="Xu J."/>
            <person name="Bruns T."/>
            <person name="Baldrian P."/>
            <person name="Vilgalys R."/>
            <person name="Dunand C."/>
            <person name="Henrissat B."/>
            <person name="Grigoriev I.V."/>
            <person name="Hibbett D."/>
            <person name="Nagy L.G."/>
            <person name="Martin F.M."/>
        </authorList>
    </citation>
    <scope>NUCLEOTIDE SEQUENCE</scope>
    <source>
        <strain evidence="2">Prilba</strain>
    </source>
</reference>
<evidence type="ECO:0000256" key="1">
    <source>
        <dbReference type="SAM" id="MobiDB-lite"/>
    </source>
</evidence>
<dbReference type="EMBL" id="WHVB01000008">
    <property type="protein sequence ID" value="KAF8480048.1"/>
    <property type="molecule type" value="Genomic_DNA"/>
</dbReference>
<dbReference type="AlphaFoldDB" id="A0A9P5MVV4"/>
<reference evidence="2" key="1">
    <citation type="submission" date="2019-10" db="EMBL/GenBank/DDBJ databases">
        <authorList>
            <consortium name="DOE Joint Genome Institute"/>
            <person name="Kuo A."/>
            <person name="Miyauchi S."/>
            <person name="Kiss E."/>
            <person name="Drula E."/>
            <person name="Kohler A."/>
            <person name="Sanchez-Garcia M."/>
            <person name="Andreopoulos B."/>
            <person name="Barry K.W."/>
            <person name="Bonito G."/>
            <person name="Buee M."/>
            <person name="Carver A."/>
            <person name="Chen C."/>
            <person name="Cichocki N."/>
            <person name="Clum A."/>
            <person name="Culley D."/>
            <person name="Crous P.W."/>
            <person name="Fauchery L."/>
            <person name="Girlanda M."/>
            <person name="Hayes R."/>
            <person name="Keri Z."/>
            <person name="LaButti K."/>
            <person name="Lipzen A."/>
            <person name="Lombard V."/>
            <person name="Magnuson J."/>
            <person name="Maillard F."/>
            <person name="Morin E."/>
            <person name="Murat C."/>
            <person name="Nolan M."/>
            <person name="Ohm R."/>
            <person name="Pangilinan J."/>
            <person name="Pereira M."/>
            <person name="Perotto S."/>
            <person name="Peter M."/>
            <person name="Riley R."/>
            <person name="Sitrit Y."/>
            <person name="Stielow B."/>
            <person name="Szollosi G."/>
            <person name="Zifcakova L."/>
            <person name="Stursova M."/>
            <person name="Spatafora J.W."/>
            <person name="Tedersoo L."/>
            <person name="Vaario L.-M."/>
            <person name="Yamada A."/>
            <person name="Yan M."/>
            <person name="Wang P."/>
            <person name="Xu J."/>
            <person name="Bruns T."/>
            <person name="Baldrian P."/>
            <person name="Vilgalys R."/>
            <person name="Henrissat B."/>
            <person name="Grigoriev I.V."/>
            <person name="Hibbett D."/>
            <person name="Nagy L.G."/>
            <person name="Martin F.M."/>
        </authorList>
    </citation>
    <scope>NUCLEOTIDE SEQUENCE</scope>
    <source>
        <strain evidence="2">Prilba</strain>
    </source>
</reference>
<sequence>MNVNPNGFPQTQGGQQQFLAPAMMQSLQNQGQNPQFQKNINNPALMNAQMFQQQQHQQQQQQQHQQQGLAMNTQQLLNGRGASAMTQQQLGQSLNPAMLLQMQGGNAMQANMGGGINGVNQGAPGMGGMGNMANPAGMSNMNANAMGFNLQQLAQLQQQMTPQQMDARQMQAKLSQQRALQQQRQMGQMNQGQPQFDQRQHMQQSMQQQRFLQDQSQLMQVNQRPPRRSRAAAKHAQYTKFFREALVYVLNYPFPTVFSTVSARAAVYAAESPVSNDATTTSPPTIIASRNFSIANFTSLWSSSSCCTVFTSFGGRWSTRRDSDAAASESAKDLQRV</sequence>
<dbReference type="OrthoDB" id="10625164at2759"/>
<name>A0A9P5MVV4_9AGAM</name>
<proteinExistence type="predicted"/>
<protein>
    <submittedName>
        <fullName evidence="2">Uncharacterized protein</fullName>
    </submittedName>
</protein>
<keyword evidence="3" id="KW-1185">Reference proteome</keyword>